<dbReference type="Gene3D" id="3.40.630.30">
    <property type="match status" value="1"/>
</dbReference>
<dbReference type="InterPro" id="IPR016181">
    <property type="entry name" value="Acyl_CoA_acyltransferase"/>
</dbReference>
<dbReference type="SUPFAM" id="SSF55729">
    <property type="entry name" value="Acyl-CoA N-acyltransferases (Nat)"/>
    <property type="match status" value="1"/>
</dbReference>
<evidence type="ECO:0000256" key="1">
    <source>
        <dbReference type="ARBA" id="ARBA00022679"/>
    </source>
</evidence>
<dbReference type="RefSeq" id="WP_145063432.1">
    <property type="nucleotide sequence ID" value="NZ_CP036287.1"/>
</dbReference>
<dbReference type="EC" id="2.3.1.-" evidence="4"/>
<dbReference type="InterPro" id="IPR000182">
    <property type="entry name" value="GNAT_dom"/>
</dbReference>
<name>A0A518BGN5_9BACT</name>
<organism evidence="4 5">
    <name type="scientific">Engelhardtia mirabilis</name>
    <dbReference type="NCBI Taxonomy" id="2528011"/>
    <lineage>
        <taxon>Bacteria</taxon>
        <taxon>Pseudomonadati</taxon>
        <taxon>Planctomycetota</taxon>
        <taxon>Planctomycetia</taxon>
        <taxon>Planctomycetia incertae sedis</taxon>
        <taxon>Engelhardtia</taxon>
    </lineage>
</organism>
<dbReference type="Pfam" id="PF00583">
    <property type="entry name" value="Acetyltransf_1"/>
    <property type="match status" value="1"/>
</dbReference>
<gene>
    <name evidence="4" type="primary">ysnE</name>
    <name evidence="4" type="ORF">Pla133_12070</name>
</gene>
<dbReference type="CDD" id="cd04301">
    <property type="entry name" value="NAT_SF"/>
    <property type="match status" value="1"/>
</dbReference>
<dbReference type="Proteomes" id="UP000316921">
    <property type="component" value="Chromosome"/>
</dbReference>
<accession>A0A518BGN5</accession>
<keyword evidence="5" id="KW-1185">Reference proteome</keyword>
<keyword evidence="2 4" id="KW-0012">Acyltransferase</keyword>
<dbReference type="AlphaFoldDB" id="A0A518BGN5"/>
<evidence type="ECO:0000256" key="2">
    <source>
        <dbReference type="ARBA" id="ARBA00023315"/>
    </source>
</evidence>
<dbReference type="PANTHER" id="PTHR43877">
    <property type="entry name" value="AMINOALKYLPHOSPHONATE N-ACETYLTRANSFERASE-RELATED-RELATED"/>
    <property type="match status" value="1"/>
</dbReference>
<sequence>MDNLEIATVSPQADDVRALVEVHLGFARATTPPEGVHALDGAGLDHCSVALFGGRRGERLVAIGALRELGEDRGELKSMHTLASERGQGIGEAMARHLIREARHRGYRQLLLETGAMDAFAPARALYSKLGFETCGPFGDYVESPTSAFMGLDLT</sequence>
<protein>
    <submittedName>
        <fullName evidence="4">Putative N-acetyltransferase YsnE</fullName>
        <ecNumber evidence="4">2.3.1.-</ecNumber>
    </submittedName>
</protein>
<keyword evidence="1 4" id="KW-0808">Transferase</keyword>
<proteinExistence type="predicted"/>
<dbReference type="InterPro" id="IPR050832">
    <property type="entry name" value="Bact_Acetyltransf"/>
</dbReference>
<reference evidence="4 5" key="1">
    <citation type="submission" date="2019-02" db="EMBL/GenBank/DDBJ databases">
        <title>Deep-cultivation of Planctomycetes and their phenomic and genomic characterization uncovers novel biology.</title>
        <authorList>
            <person name="Wiegand S."/>
            <person name="Jogler M."/>
            <person name="Boedeker C."/>
            <person name="Pinto D."/>
            <person name="Vollmers J."/>
            <person name="Rivas-Marin E."/>
            <person name="Kohn T."/>
            <person name="Peeters S.H."/>
            <person name="Heuer A."/>
            <person name="Rast P."/>
            <person name="Oberbeckmann S."/>
            <person name="Bunk B."/>
            <person name="Jeske O."/>
            <person name="Meyerdierks A."/>
            <person name="Storesund J.E."/>
            <person name="Kallscheuer N."/>
            <person name="Luecker S."/>
            <person name="Lage O.M."/>
            <person name="Pohl T."/>
            <person name="Merkel B.J."/>
            <person name="Hornburger P."/>
            <person name="Mueller R.-W."/>
            <person name="Bruemmer F."/>
            <person name="Labrenz M."/>
            <person name="Spormann A.M."/>
            <person name="Op den Camp H."/>
            <person name="Overmann J."/>
            <person name="Amann R."/>
            <person name="Jetten M.S.M."/>
            <person name="Mascher T."/>
            <person name="Medema M.H."/>
            <person name="Devos D.P."/>
            <person name="Kaster A.-K."/>
            <person name="Ovreas L."/>
            <person name="Rohde M."/>
            <person name="Galperin M.Y."/>
            <person name="Jogler C."/>
        </authorList>
    </citation>
    <scope>NUCLEOTIDE SEQUENCE [LARGE SCALE GENOMIC DNA]</scope>
    <source>
        <strain evidence="4 5">Pla133</strain>
    </source>
</reference>
<feature type="domain" description="N-acetyltransferase" evidence="3">
    <location>
        <begin position="4"/>
        <end position="155"/>
    </location>
</feature>
<evidence type="ECO:0000313" key="4">
    <source>
        <dbReference type="EMBL" id="QDU66141.1"/>
    </source>
</evidence>
<evidence type="ECO:0000313" key="5">
    <source>
        <dbReference type="Proteomes" id="UP000316921"/>
    </source>
</evidence>
<dbReference type="PANTHER" id="PTHR43877:SF5">
    <property type="entry name" value="BLL8307 PROTEIN"/>
    <property type="match status" value="1"/>
</dbReference>
<dbReference type="EMBL" id="CP036287">
    <property type="protein sequence ID" value="QDU66141.1"/>
    <property type="molecule type" value="Genomic_DNA"/>
</dbReference>
<dbReference type="KEGG" id="pbap:Pla133_12070"/>
<dbReference type="PROSITE" id="PS51186">
    <property type="entry name" value="GNAT"/>
    <property type="match status" value="1"/>
</dbReference>
<evidence type="ECO:0000259" key="3">
    <source>
        <dbReference type="PROSITE" id="PS51186"/>
    </source>
</evidence>
<dbReference type="GO" id="GO:0016747">
    <property type="term" value="F:acyltransferase activity, transferring groups other than amino-acyl groups"/>
    <property type="evidence" value="ECO:0007669"/>
    <property type="project" value="InterPro"/>
</dbReference>